<evidence type="ECO:0000256" key="1">
    <source>
        <dbReference type="SAM" id="Coils"/>
    </source>
</evidence>
<name>A0ABT6Y3N2_9BACT</name>
<dbReference type="RefSeq" id="WP_283343334.1">
    <property type="nucleotide sequence ID" value="NZ_JASHIF010000002.1"/>
</dbReference>
<evidence type="ECO:0000313" key="2">
    <source>
        <dbReference type="EMBL" id="MDI9858069.1"/>
    </source>
</evidence>
<protein>
    <submittedName>
        <fullName evidence="2">Uncharacterized protein</fullName>
    </submittedName>
</protein>
<dbReference type="Proteomes" id="UP001236507">
    <property type="component" value="Unassembled WGS sequence"/>
</dbReference>
<keyword evidence="3" id="KW-1185">Reference proteome</keyword>
<keyword evidence="1" id="KW-0175">Coiled coil</keyword>
<dbReference type="EMBL" id="JASHIF010000002">
    <property type="protein sequence ID" value="MDI9858069.1"/>
    <property type="molecule type" value="Genomic_DNA"/>
</dbReference>
<proteinExistence type="predicted"/>
<reference evidence="2 3" key="1">
    <citation type="submission" date="2023-05" db="EMBL/GenBank/DDBJ databases">
        <title>Novel species of genus Flectobacillus isolated from stream in China.</title>
        <authorList>
            <person name="Lu H."/>
        </authorList>
    </citation>
    <scope>NUCLEOTIDE SEQUENCE [LARGE SCALE GENOMIC DNA]</scope>
    <source>
        <strain evidence="2 3">KCTC 42575</strain>
    </source>
</reference>
<evidence type="ECO:0000313" key="3">
    <source>
        <dbReference type="Proteomes" id="UP001236507"/>
    </source>
</evidence>
<sequence>MLFDSEKKADNFIAFNQEEIRKEAGYAPERSYFCLFCGGWHITSIKEEIGKSKNEELLEQLLIEKANKKEKASCEKFKINYQEYRNKLFLEIESKIKELDNNEKELFFNEQISFLNKEIEEISNSTNQNDKELLKELRQKLDVTYIVRKQNGFQKVNNKFNEKLEEEWLSWLKKNGKP</sequence>
<feature type="coiled-coil region" evidence="1">
    <location>
        <begin position="51"/>
        <end position="105"/>
    </location>
</feature>
<gene>
    <name evidence="2" type="ORF">QM524_02495</name>
</gene>
<accession>A0ABT6Y3N2</accession>
<comment type="caution">
    <text evidence="2">The sequence shown here is derived from an EMBL/GenBank/DDBJ whole genome shotgun (WGS) entry which is preliminary data.</text>
</comment>
<organism evidence="2 3">
    <name type="scientific">Flectobacillus roseus</name>
    <dbReference type="NCBI Taxonomy" id="502259"/>
    <lineage>
        <taxon>Bacteria</taxon>
        <taxon>Pseudomonadati</taxon>
        <taxon>Bacteroidota</taxon>
        <taxon>Cytophagia</taxon>
        <taxon>Cytophagales</taxon>
        <taxon>Flectobacillaceae</taxon>
        <taxon>Flectobacillus</taxon>
    </lineage>
</organism>